<keyword evidence="3" id="KW-1185">Reference proteome</keyword>
<reference evidence="2 3" key="1">
    <citation type="submission" date="2018-05" db="EMBL/GenBank/DDBJ databases">
        <title>Pedobacter paludis sp. nov., isolated from wetland soil.</title>
        <authorList>
            <person name="Zhang Y."/>
            <person name="Wang G."/>
        </authorList>
    </citation>
    <scope>NUCLEOTIDE SEQUENCE [LARGE SCALE GENOMIC DNA]</scope>
    <source>
        <strain evidence="2 3">KCTC22721</strain>
    </source>
</reference>
<dbReference type="Pfam" id="PF05050">
    <property type="entry name" value="Methyltransf_21"/>
    <property type="match status" value="1"/>
</dbReference>
<organism evidence="2 3">
    <name type="scientific">Pedobacter yonginense</name>
    <dbReference type="NCBI Taxonomy" id="651869"/>
    <lineage>
        <taxon>Bacteria</taxon>
        <taxon>Pseudomonadati</taxon>
        <taxon>Bacteroidota</taxon>
        <taxon>Sphingobacteriia</taxon>
        <taxon>Sphingobacteriales</taxon>
        <taxon>Sphingobacteriaceae</taxon>
        <taxon>Pedobacter</taxon>
    </lineage>
</organism>
<proteinExistence type="predicted"/>
<accession>A0A317EMA0</accession>
<dbReference type="InterPro" id="IPR052514">
    <property type="entry name" value="SAM-dependent_MTase"/>
</dbReference>
<gene>
    <name evidence="2" type="ORF">DHW03_16630</name>
</gene>
<dbReference type="Gene3D" id="3.40.50.150">
    <property type="entry name" value="Vaccinia Virus protein VP39"/>
    <property type="match status" value="1"/>
</dbReference>
<dbReference type="InterPro" id="IPR006342">
    <property type="entry name" value="FkbM_mtfrase"/>
</dbReference>
<name>A0A317EMA0_9SPHI</name>
<feature type="domain" description="Methyltransferase FkbM" evidence="1">
    <location>
        <begin position="86"/>
        <end position="231"/>
    </location>
</feature>
<comment type="caution">
    <text evidence="2">The sequence shown here is derived from an EMBL/GenBank/DDBJ whole genome shotgun (WGS) entry which is preliminary data.</text>
</comment>
<dbReference type="EMBL" id="QGNZ01000004">
    <property type="protein sequence ID" value="PWS26406.1"/>
    <property type="molecule type" value="Genomic_DNA"/>
</dbReference>
<dbReference type="PANTHER" id="PTHR34203:SF15">
    <property type="entry name" value="SLL1173 PROTEIN"/>
    <property type="match status" value="1"/>
</dbReference>
<evidence type="ECO:0000313" key="2">
    <source>
        <dbReference type="EMBL" id="PWS26406.1"/>
    </source>
</evidence>
<dbReference type="InterPro" id="IPR029063">
    <property type="entry name" value="SAM-dependent_MTases_sf"/>
</dbReference>
<evidence type="ECO:0000313" key="3">
    <source>
        <dbReference type="Proteomes" id="UP000245379"/>
    </source>
</evidence>
<dbReference type="SUPFAM" id="SSF53335">
    <property type="entry name" value="S-adenosyl-L-methionine-dependent methyltransferases"/>
    <property type="match status" value="1"/>
</dbReference>
<dbReference type="Proteomes" id="UP000245379">
    <property type="component" value="Unassembled WGS sequence"/>
</dbReference>
<evidence type="ECO:0000259" key="1">
    <source>
        <dbReference type="Pfam" id="PF05050"/>
    </source>
</evidence>
<sequence>MYVHPTGKINNLIHSRFLVEKLYGLKAKVKKAPNGFIVEDFEGISSFIRKNSSDGYVFKQIFLDQEYAPLVKLLKKNNIKVNTIIDCGANVGYTTTYLKNAFPAAKIYCVEPDVENLACAAKNTELNALHATTLINKGIWGKNAFLKITKDFRDGESWSLALVEVALEKDADVYAITIAQLMKEYQITEIDVLKIDIEGAERYLFEDEADASFFLSKTKCIAIEIHDEFNSREMIMITLVKHGFTLQQSGELILACK</sequence>
<dbReference type="NCBIfam" id="TIGR01444">
    <property type="entry name" value="fkbM_fam"/>
    <property type="match status" value="1"/>
</dbReference>
<protein>
    <recommendedName>
        <fullName evidence="1">Methyltransferase FkbM domain-containing protein</fullName>
    </recommendedName>
</protein>
<dbReference type="AlphaFoldDB" id="A0A317EMA0"/>
<dbReference type="PANTHER" id="PTHR34203">
    <property type="entry name" value="METHYLTRANSFERASE, FKBM FAMILY PROTEIN"/>
    <property type="match status" value="1"/>
</dbReference>